<sequence>MKSKVWLRAERSFFKAVRLASQSSSEENIEAASFNELGVCAFFQNDLEKAIEYTRSGLDSFDDRGERLYYKDILHGNLVVYYERVGRVEEVHRILDQLWNARESIKSMPTLLLVYETRANLFRKSKMYDEAIQCAMEGAEIARLNRNRERSFDLQSVIGSTYLDEGNYSAAKKAFEVALKYTDHWPDADRYIVVNVYARIGSLYMAEKRFDEAAVEISKGIELARNTEDYLSLTNVLIVAGQCANAQEKYQESAEFLEEALELADQYGLQTQKHVAVLHLSHAYEHVDEKIFINSLKRLYTLEMKKAREEAACHEIL</sequence>
<dbReference type="EMBL" id="FNNQ01000006">
    <property type="protein sequence ID" value="SDW74915.1"/>
    <property type="molecule type" value="Genomic_DNA"/>
</dbReference>
<dbReference type="SMART" id="SM00028">
    <property type="entry name" value="TPR"/>
    <property type="match status" value="5"/>
</dbReference>
<evidence type="ECO:0000256" key="6">
    <source>
        <dbReference type="PROSITE-ProRule" id="PRU00339"/>
    </source>
</evidence>
<evidence type="ECO:0000256" key="5">
    <source>
        <dbReference type="ARBA" id="ARBA00038253"/>
    </source>
</evidence>
<dbReference type="STRING" id="1048340.SAMN05444487_1061"/>
<dbReference type="AlphaFoldDB" id="A0A1H2W310"/>
<gene>
    <name evidence="7" type="ORF">SAMN05444487_1061</name>
</gene>
<keyword evidence="2" id="KW-0963">Cytoplasm</keyword>
<dbReference type="InterPro" id="IPR011990">
    <property type="entry name" value="TPR-like_helical_dom_sf"/>
</dbReference>
<protein>
    <submittedName>
        <fullName evidence="7">Tetratricopeptide repeat-containing protein</fullName>
    </submittedName>
</protein>
<proteinExistence type="inferred from homology"/>
<dbReference type="PROSITE" id="PS50005">
    <property type="entry name" value="TPR"/>
    <property type="match status" value="1"/>
</dbReference>
<evidence type="ECO:0000256" key="1">
    <source>
        <dbReference type="ARBA" id="ARBA00004496"/>
    </source>
</evidence>
<dbReference type="InterPro" id="IPR019734">
    <property type="entry name" value="TPR_rpt"/>
</dbReference>
<keyword evidence="3" id="KW-0677">Repeat</keyword>
<dbReference type="RefSeq" id="WP_091738378.1">
    <property type="nucleotide sequence ID" value="NZ_FNNQ01000006.1"/>
</dbReference>
<dbReference type="Gene3D" id="1.25.40.10">
    <property type="entry name" value="Tetratricopeptide repeat domain"/>
    <property type="match status" value="2"/>
</dbReference>
<evidence type="ECO:0000256" key="4">
    <source>
        <dbReference type="ARBA" id="ARBA00022803"/>
    </source>
</evidence>
<keyword evidence="8" id="KW-1185">Reference proteome</keyword>
<dbReference type="Pfam" id="PF13424">
    <property type="entry name" value="TPR_12"/>
    <property type="match status" value="1"/>
</dbReference>
<organism evidence="7 8">
    <name type="scientific">Marininema mesophilum</name>
    <dbReference type="NCBI Taxonomy" id="1048340"/>
    <lineage>
        <taxon>Bacteria</taxon>
        <taxon>Bacillati</taxon>
        <taxon>Bacillota</taxon>
        <taxon>Bacilli</taxon>
        <taxon>Bacillales</taxon>
        <taxon>Thermoactinomycetaceae</taxon>
        <taxon>Marininema</taxon>
    </lineage>
</organism>
<feature type="repeat" description="TPR" evidence="6">
    <location>
        <begin position="194"/>
        <end position="227"/>
    </location>
</feature>
<keyword evidence="4 6" id="KW-0802">TPR repeat</keyword>
<evidence type="ECO:0000313" key="7">
    <source>
        <dbReference type="EMBL" id="SDW74915.1"/>
    </source>
</evidence>
<evidence type="ECO:0000256" key="2">
    <source>
        <dbReference type="ARBA" id="ARBA00022490"/>
    </source>
</evidence>
<comment type="subcellular location">
    <subcellularLocation>
        <location evidence="1">Cytoplasm</location>
    </subcellularLocation>
</comment>
<reference evidence="7 8" key="1">
    <citation type="submission" date="2016-10" db="EMBL/GenBank/DDBJ databases">
        <authorList>
            <person name="de Groot N.N."/>
        </authorList>
    </citation>
    <scope>NUCLEOTIDE SEQUENCE [LARGE SCALE GENOMIC DNA]</scope>
    <source>
        <strain evidence="7 8">DSM 45610</strain>
    </source>
</reference>
<comment type="similarity">
    <text evidence="5">Belongs to the Rap family.</text>
</comment>
<dbReference type="InterPro" id="IPR051476">
    <property type="entry name" value="Bac_ResReg_Asp_Phosphatase"/>
</dbReference>
<dbReference type="Pfam" id="PF13181">
    <property type="entry name" value="TPR_8"/>
    <property type="match status" value="1"/>
</dbReference>
<name>A0A1H2W310_9BACL</name>
<dbReference type="Proteomes" id="UP000198534">
    <property type="component" value="Unassembled WGS sequence"/>
</dbReference>
<evidence type="ECO:0000313" key="8">
    <source>
        <dbReference type="Proteomes" id="UP000198534"/>
    </source>
</evidence>
<dbReference type="OrthoDB" id="2985637at2"/>
<dbReference type="PANTHER" id="PTHR46630">
    <property type="entry name" value="TETRATRICOPEPTIDE REPEAT PROTEIN 29"/>
    <property type="match status" value="1"/>
</dbReference>
<dbReference type="GO" id="GO:0005737">
    <property type="term" value="C:cytoplasm"/>
    <property type="evidence" value="ECO:0007669"/>
    <property type="project" value="UniProtKB-SubCell"/>
</dbReference>
<dbReference type="SUPFAM" id="SSF48452">
    <property type="entry name" value="TPR-like"/>
    <property type="match status" value="2"/>
</dbReference>
<dbReference type="PANTHER" id="PTHR46630:SF1">
    <property type="entry name" value="TETRATRICOPEPTIDE REPEAT PROTEIN 29"/>
    <property type="match status" value="1"/>
</dbReference>
<accession>A0A1H2W310</accession>
<evidence type="ECO:0000256" key="3">
    <source>
        <dbReference type="ARBA" id="ARBA00022737"/>
    </source>
</evidence>